<feature type="non-terminal residue" evidence="2">
    <location>
        <position position="53"/>
    </location>
</feature>
<evidence type="ECO:0000313" key="2">
    <source>
        <dbReference type="EMBL" id="NEA16837.1"/>
    </source>
</evidence>
<evidence type="ECO:0000256" key="1">
    <source>
        <dbReference type="ARBA" id="ARBA00006479"/>
    </source>
</evidence>
<accession>A0A6N9TZK2</accession>
<dbReference type="AlphaFoldDB" id="A0A6N9TZK2"/>
<dbReference type="Proteomes" id="UP000471293">
    <property type="component" value="Unassembled WGS sequence"/>
</dbReference>
<comment type="caution">
    <text evidence="2">The sequence shown here is derived from an EMBL/GenBank/DDBJ whole genome shotgun (WGS) entry which is preliminary data.</text>
</comment>
<dbReference type="EMBL" id="JAAGLQ010000300">
    <property type="protein sequence ID" value="NEA16837.1"/>
    <property type="molecule type" value="Genomic_DNA"/>
</dbReference>
<evidence type="ECO:0000313" key="3">
    <source>
        <dbReference type="Proteomes" id="UP000471293"/>
    </source>
</evidence>
<comment type="similarity">
    <text evidence="1">Belongs to the ROK (NagC/XylR) family.</text>
</comment>
<dbReference type="SUPFAM" id="SSF53067">
    <property type="entry name" value="Actin-like ATPase domain"/>
    <property type="match status" value="1"/>
</dbReference>
<organism evidence="2 3">
    <name type="scientific">Streptomyces halstedii</name>
    <dbReference type="NCBI Taxonomy" id="1944"/>
    <lineage>
        <taxon>Bacteria</taxon>
        <taxon>Bacillati</taxon>
        <taxon>Actinomycetota</taxon>
        <taxon>Actinomycetes</taxon>
        <taxon>Kitasatosporales</taxon>
        <taxon>Streptomycetaceae</taxon>
        <taxon>Streptomyces</taxon>
    </lineage>
</organism>
<gene>
    <name evidence="2" type="ORF">G3I29_15150</name>
</gene>
<proteinExistence type="inferred from homology"/>
<dbReference type="InterPro" id="IPR000600">
    <property type="entry name" value="ROK"/>
</dbReference>
<sequence>MSARVTGAVVIGLDLGGTKIAAALFAADGTVLARHTRPTPARDGAGAVLDALA</sequence>
<protein>
    <submittedName>
        <fullName evidence="2">ROK family protein</fullName>
    </submittedName>
</protein>
<dbReference type="Pfam" id="PF00480">
    <property type="entry name" value="ROK"/>
    <property type="match status" value="1"/>
</dbReference>
<reference evidence="2 3" key="1">
    <citation type="submission" date="2020-01" db="EMBL/GenBank/DDBJ databases">
        <title>Insect and environment-associated Actinomycetes.</title>
        <authorList>
            <person name="Currrie C."/>
            <person name="Chevrette M."/>
            <person name="Carlson C."/>
            <person name="Stubbendieck R."/>
            <person name="Wendt-Pienkowski E."/>
        </authorList>
    </citation>
    <scope>NUCLEOTIDE SEQUENCE [LARGE SCALE GENOMIC DNA]</scope>
    <source>
        <strain evidence="2 3">SID11342</strain>
    </source>
</reference>
<dbReference type="InterPro" id="IPR043129">
    <property type="entry name" value="ATPase_NBD"/>
</dbReference>
<name>A0A6N9TZK2_STRHA</name>
<dbReference type="RefSeq" id="WP_164345217.1">
    <property type="nucleotide sequence ID" value="NZ_JAAGLQ010000300.1"/>
</dbReference>
<dbReference type="Gene3D" id="3.30.420.40">
    <property type="match status" value="1"/>
</dbReference>